<dbReference type="InterPro" id="IPR012354">
    <property type="entry name" value="Esterase_lipase"/>
</dbReference>
<dbReference type="GO" id="GO:0052689">
    <property type="term" value="F:carboxylic ester hydrolase activity"/>
    <property type="evidence" value="ECO:0007669"/>
    <property type="project" value="InterPro"/>
</dbReference>
<dbReference type="SUPFAM" id="SSF53474">
    <property type="entry name" value="alpha/beta-Hydrolases"/>
    <property type="match status" value="1"/>
</dbReference>
<dbReference type="RefSeq" id="WP_032958455.1">
    <property type="nucleotide sequence ID" value="NZ_CP012077.1"/>
</dbReference>
<dbReference type="AlphaFoldDB" id="A0AAN1VFA4"/>
<dbReference type="Proteomes" id="UP000282741">
    <property type="component" value="Chromosome"/>
</dbReference>
<dbReference type="PANTHER" id="PTHR43798">
    <property type="entry name" value="MONOACYLGLYCEROL LIPASE"/>
    <property type="match status" value="1"/>
</dbReference>
<evidence type="ECO:0000313" key="3">
    <source>
        <dbReference type="EMBL" id="AZW16423.1"/>
    </source>
</evidence>
<gene>
    <name evidence="3" type="ORF">CS347_06430</name>
</gene>
<accession>A0AAN1VFA4</accession>
<sequence length="272" mass="30417">MTTVSTGILLVHGLGGTRYDLGSLHKALLRAGVPTRALTLPGHGGQPEDLLPVRAEHWCDAVRAQYFEMLKEFDVVHIVGMCMGALLAVELAKQVRHDRGRLVALAPPVFLDGWSTPWYRAVRHLLYPFDYFARRIRIMEEEPFGIKNGLLRAMIKAKFERGENFHYQWVPLAAVKQVDRLRGWVKRGLDRIVCPTLIIHARQDELTSLRSARFLASGITAAPCRVQVLEDSYHMICVDNERDEVARSVLAHLGLDEAAARPGRAARGAGKA</sequence>
<keyword evidence="1" id="KW-0378">Hydrolase</keyword>
<dbReference type="PIRSF" id="PIRSF017388">
    <property type="entry name" value="Esterase_lipase"/>
    <property type="match status" value="1"/>
</dbReference>
<name>A0AAN1VFA4_9BORD</name>
<proteinExistence type="predicted"/>
<reference evidence="4" key="1">
    <citation type="submission" date="2017-10" db="EMBL/GenBank/DDBJ databases">
        <title>Whole genome sequencing of various Bordetella species.</title>
        <authorList>
            <person name="Weigand M.R."/>
            <person name="Loparev V."/>
            <person name="Peng Y."/>
            <person name="Bowden K.E."/>
            <person name="Tondella M.L."/>
            <person name="Williams M.M."/>
        </authorList>
    </citation>
    <scope>NUCLEOTIDE SEQUENCE [LARGE SCALE GENOMIC DNA]</scope>
    <source>
        <strain evidence="4">H720</strain>
    </source>
</reference>
<dbReference type="InterPro" id="IPR029058">
    <property type="entry name" value="AB_hydrolase_fold"/>
</dbReference>
<dbReference type="Pfam" id="PF12697">
    <property type="entry name" value="Abhydrolase_6"/>
    <property type="match status" value="1"/>
</dbReference>
<dbReference type="GO" id="GO:0016020">
    <property type="term" value="C:membrane"/>
    <property type="evidence" value="ECO:0007669"/>
    <property type="project" value="TreeGrafter"/>
</dbReference>
<dbReference type="GeneID" id="92996411"/>
<evidence type="ECO:0000259" key="2">
    <source>
        <dbReference type="Pfam" id="PF12697"/>
    </source>
</evidence>
<protein>
    <submittedName>
        <fullName evidence="3">Esterase</fullName>
    </submittedName>
</protein>
<dbReference type="InterPro" id="IPR000073">
    <property type="entry name" value="AB_hydrolase_1"/>
</dbReference>
<dbReference type="PANTHER" id="PTHR43798:SF31">
    <property type="entry name" value="AB HYDROLASE SUPERFAMILY PROTEIN YCLE"/>
    <property type="match status" value="1"/>
</dbReference>
<organism evidence="3 4">
    <name type="scientific">Bordetella hinzii</name>
    <dbReference type="NCBI Taxonomy" id="103855"/>
    <lineage>
        <taxon>Bacteria</taxon>
        <taxon>Pseudomonadati</taxon>
        <taxon>Pseudomonadota</taxon>
        <taxon>Betaproteobacteria</taxon>
        <taxon>Burkholderiales</taxon>
        <taxon>Alcaligenaceae</taxon>
        <taxon>Bordetella</taxon>
    </lineage>
</organism>
<evidence type="ECO:0000313" key="4">
    <source>
        <dbReference type="Proteomes" id="UP000282741"/>
    </source>
</evidence>
<feature type="domain" description="AB hydrolase-1" evidence="2">
    <location>
        <begin position="8"/>
        <end position="247"/>
    </location>
</feature>
<dbReference type="Gene3D" id="3.40.50.1820">
    <property type="entry name" value="alpha/beta hydrolase"/>
    <property type="match status" value="1"/>
</dbReference>
<dbReference type="InterPro" id="IPR050266">
    <property type="entry name" value="AB_hydrolase_sf"/>
</dbReference>
<dbReference type="EMBL" id="CP024172">
    <property type="protein sequence ID" value="AZW16423.1"/>
    <property type="molecule type" value="Genomic_DNA"/>
</dbReference>
<evidence type="ECO:0000256" key="1">
    <source>
        <dbReference type="ARBA" id="ARBA00022801"/>
    </source>
</evidence>